<name>A0A0F9NFI9_9ZZZZ</name>
<evidence type="ECO:0000313" key="1">
    <source>
        <dbReference type="EMBL" id="KKM80142.1"/>
    </source>
</evidence>
<accession>A0A0F9NFI9</accession>
<dbReference type="SUPFAM" id="SSF52374">
    <property type="entry name" value="Nucleotidylyl transferase"/>
    <property type="match status" value="1"/>
</dbReference>
<comment type="caution">
    <text evidence="1">The sequence shown here is derived from an EMBL/GenBank/DDBJ whole genome shotgun (WGS) entry which is preliminary data.</text>
</comment>
<sequence>DVVVAVRDTPLNEENPYTLEERLTLIRSKFDNVEIVVIPDIEEIAYGRKPGWKLKEVRLDKSMEKISGSLIRKGMKDGNT</sequence>
<protein>
    <recommendedName>
        <fullName evidence="2">Cytidyltransferase-like domain-containing protein</fullName>
    </recommendedName>
</protein>
<evidence type="ECO:0008006" key="2">
    <source>
        <dbReference type="Google" id="ProtNLM"/>
    </source>
</evidence>
<dbReference type="EMBL" id="LAZR01008227">
    <property type="protein sequence ID" value="KKM80142.1"/>
    <property type="molecule type" value="Genomic_DNA"/>
</dbReference>
<organism evidence="1">
    <name type="scientific">marine sediment metagenome</name>
    <dbReference type="NCBI Taxonomy" id="412755"/>
    <lineage>
        <taxon>unclassified sequences</taxon>
        <taxon>metagenomes</taxon>
        <taxon>ecological metagenomes</taxon>
    </lineage>
</organism>
<reference evidence="1" key="1">
    <citation type="journal article" date="2015" name="Nature">
        <title>Complex archaea that bridge the gap between prokaryotes and eukaryotes.</title>
        <authorList>
            <person name="Spang A."/>
            <person name="Saw J.H."/>
            <person name="Jorgensen S.L."/>
            <person name="Zaremba-Niedzwiedzka K."/>
            <person name="Martijn J."/>
            <person name="Lind A.E."/>
            <person name="van Eijk R."/>
            <person name="Schleper C."/>
            <person name="Guy L."/>
            <person name="Ettema T.J."/>
        </authorList>
    </citation>
    <scope>NUCLEOTIDE SEQUENCE</scope>
</reference>
<proteinExistence type="predicted"/>
<feature type="non-terminal residue" evidence="1">
    <location>
        <position position="1"/>
    </location>
</feature>
<gene>
    <name evidence="1" type="ORF">LCGC14_1342920</name>
</gene>
<dbReference type="AlphaFoldDB" id="A0A0F9NFI9"/>